<dbReference type="InterPro" id="IPR025110">
    <property type="entry name" value="AMP-bd_C"/>
</dbReference>
<evidence type="ECO:0000313" key="7">
    <source>
        <dbReference type="Proteomes" id="UP000037247"/>
    </source>
</evidence>
<evidence type="ECO:0000259" key="5">
    <source>
        <dbReference type="Pfam" id="PF13193"/>
    </source>
</evidence>
<dbReference type="PROSITE" id="PS00455">
    <property type="entry name" value="AMP_BINDING"/>
    <property type="match status" value="1"/>
</dbReference>
<dbReference type="Proteomes" id="UP000037247">
    <property type="component" value="Unassembled WGS sequence"/>
</dbReference>
<dbReference type="EMBL" id="LDTZ01000013">
    <property type="protein sequence ID" value="KNA93111.1"/>
    <property type="molecule type" value="Genomic_DNA"/>
</dbReference>
<name>A0ABR5IHN8_9ACTN</name>
<dbReference type="InterPro" id="IPR020845">
    <property type="entry name" value="AMP-binding_CS"/>
</dbReference>
<keyword evidence="7" id="KW-1185">Reference proteome</keyword>
<evidence type="ECO:0000313" key="6">
    <source>
        <dbReference type="EMBL" id="KNA93111.1"/>
    </source>
</evidence>
<dbReference type="PANTHER" id="PTHR43201:SF5">
    <property type="entry name" value="MEDIUM-CHAIN ACYL-COA LIGASE ACSF2, MITOCHONDRIAL"/>
    <property type="match status" value="1"/>
</dbReference>
<dbReference type="InterPro" id="IPR042099">
    <property type="entry name" value="ANL_N_sf"/>
</dbReference>
<evidence type="ECO:0000256" key="3">
    <source>
        <dbReference type="SAM" id="MobiDB-lite"/>
    </source>
</evidence>
<sequence>MSGSEVALVYLGDQITYREVHSRVLIRAAALAAAGVGKGDRVAYLGENHPALIETMLAVVRIGGVFLPLNNRLTHNELHYQLTDSAASALILGPERCADSESFADASFIVDVAVWSPDPVAAPAIAVPAAQVGGTDPAFLLYTSGTTGRPKGAILSHENLLWNSFNLMLDVDVRSDEVALVSAPMFHVAALNQLVVTVYLKGGRSVIAPKWDADLALDLIESHGVTWMFGVATMFADLTNSARWAHTDLASIRSVMSGGAPIPRHLIDLYMEKGITFCQGYGLTETAPGATFLPQHESVRKAGSAGAQVMFDEVMIVDADGTECPPGTTGEIIIRGPNVSTGYWRNPAATATAFSDGGWFHSGDIGYRDTEGFFFIVDRLKDMYISGGENVYPAEVEAVLFEHPDVAEAAVIGMPDDRWGEVGHAFVVSHEDALINVSEVQEFASTRLARYKVPKRITVVPRLPRTGSGKVRKTALRSDATHEASVR</sequence>
<accession>A0ABR5IHN8</accession>
<dbReference type="Gene3D" id="3.30.300.30">
    <property type="match status" value="1"/>
</dbReference>
<evidence type="ECO:0000256" key="1">
    <source>
        <dbReference type="ARBA" id="ARBA00006432"/>
    </source>
</evidence>
<evidence type="ECO:0000259" key="4">
    <source>
        <dbReference type="Pfam" id="PF00501"/>
    </source>
</evidence>
<dbReference type="InterPro" id="IPR000873">
    <property type="entry name" value="AMP-dep_synth/lig_dom"/>
</dbReference>
<reference evidence="6 7" key="1">
    <citation type="submission" date="2015-05" db="EMBL/GenBank/DDBJ databases">
        <title>Draft genome sequence of the bacterium Gordonia jacobaea a new member of the Gordonia genus.</title>
        <authorList>
            <person name="Jimenez-Galisteo G."/>
            <person name="Dominguez A."/>
            <person name="Munoz E."/>
            <person name="Vinas M."/>
        </authorList>
    </citation>
    <scope>NUCLEOTIDE SEQUENCE [LARGE SCALE GENOMIC DNA]</scope>
    <source>
        <strain evidence="7">mv1</strain>
    </source>
</reference>
<feature type="domain" description="AMP-dependent synthetase/ligase" evidence="4">
    <location>
        <begin position="5"/>
        <end position="344"/>
    </location>
</feature>
<dbReference type="PANTHER" id="PTHR43201">
    <property type="entry name" value="ACYL-COA SYNTHETASE"/>
    <property type="match status" value="1"/>
</dbReference>
<proteinExistence type="inferred from homology"/>
<comment type="similarity">
    <text evidence="1">Belongs to the ATP-dependent AMP-binding enzyme family.</text>
</comment>
<evidence type="ECO:0000256" key="2">
    <source>
        <dbReference type="ARBA" id="ARBA00022598"/>
    </source>
</evidence>
<dbReference type="SUPFAM" id="SSF56801">
    <property type="entry name" value="Acetyl-CoA synthetase-like"/>
    <property type="match status" value="1"/>
</dbReference>
<feature type="region of interest" description="Disordered" evidence="3">
    <location>
        <begin position="466"/>
        <end position="487"/>
    </location>
</feature>
<dbReference type="InterPro" id="IPR045851">
    <property type="entry name" value="AMP-bd_C_sf"/>
</dbReference>
<dbReference type="Gene3D" id="3.40.50.12780">
    <property type="entry name" value="N-terminal domain of ligase-like"/>
    <property type="match status" value="1"/>
</dbReference>
<keyword evidence="2" id="KW-0436">Ligase</keyword>
<gene>
    <name evidence="6" type="ORF">ABW18_01315</name>
</gene>
<protein>
    <submittedName>
        <fullName evidence="6">AMP-dependent synthetase</fullName>
    </submittedName>
</protein>
<dbReference type="Pfam" id="PF00501">
    <property type="entry name" value="AMP-binding"/>
    <property type="match status" value="1"/>
</dbReference>
<dbReference type="Pfam" id="PF13193">
    <property type="entry name" value="AMP-binding_C"/>
    <property type="match status" value="1"/>
</dbReference>
<feature type="domain" description="AMP-binding enzyme C-terminal" evidence="5">
    <location>
        <begin position="395"/>
        <end position="470"/>
    </location>
</feature>
<dbReference type="CDD" id="cd17631">
    <property type="entry name" value="FACL_FadD13-like"/>
    <property type="match status" value="1"/>
</dbReference>
<comment type="caution">
    <text evidence="6">The sequence shown here is derived from an EMBL/GenBank/DDBJ whole genome shotgun (WGS) entry which is preliminary data.</text>
</comment>
<organism evidence="6 7">
    <name type="scientific">Gordonia jacobaea</name>
    <dbReference type="NCBI Taxonomy" id="122202"/>
    <lineage>
        <taxon>Bacteria</taxon>
        <taxon>Bacillati</taxon>
        <taxon>Actinomycetota</taxon>
        <taxon>Actinomycetes</taxon>
        <taxon>Mycobacteriales</taxon>
        <taxon>Gordoniaceae</taxon>
        <taxon>Gordonia</taxon>
    </lineage>
</organism>